<evidence type="ECO:0000313" key="1">
    <source>
        <dbReference type="EMBL" id="PHV71654.1"/>
    </source>
</evidence>
<gene>
    <name evidence="1" type="ORF">CS063_03565</name>
</gene>
<accession>A0AC61DEC7</accession>
<keyword evidence="2" id="KW-1185">Reference proteome</keyword>
<proteinExistence type="predicted"/>
<name>A0AC61DEC7_9FIRM</name>
<sequence>MKCCSPSIKQEVSLPYPLYQSEKGNYFIGQTPLLTGLVHERALVTLKNPCNSHVNIYLNAITVTNISSSPVSAEIYLHTPFVNSKKSHLVSCTNTAITPTPKGEIHYVTTTSQPPTSGIPIFSRIVPSLTTLVIDGSQIIIAPHQVLTIYLGGYLPLKTDSAIVALGWWEEEGLFS</sequence>
<organism evidence="1 2">
    <name type="scientific">Sporanaerobium hydrogeniformans</name>
    <dbReference type="NCBI Taxonomy" id="3072179"/>
    <lineage>
        <taxon>Bacteria</taxon>
        <taxon>Bacillati</taxon>
        <taxon>Bacillota</taxon>
        <taxon>Clostridia</taxon>
        <taxon>Lachnospirales</taxon>
        <taxon>Lachnospiraceae</taxon>
        <taxon>Sporanaerobium</taxon>
    </lineage>
</organism>
<protein>
    <submittedName>
        <fullName evidence="1">Uncharacterized protein</fullName>
    </submittedName>
</protein>
<comment type="caution">
    <text evidence="1">The sequence shown here is derived from an EMBL/GenBank/DDBJ whole genome shotgun (WGS) entry which is preliminary data.</text>
</comment>
<dbReference type="Proteomes" id="UP000224460">
    <property type="component" value="Unassembled WGS sequence"/>
</dbReference>
<reference evidence="1" key="1">
    <citation type="submission" date="2017-10" db="EMBL/GenBank/DDBJ databases">
        <title>Genome sequence of cellulolytic Lachnospiraceae bacterium XHS1971 isolated from hotspring sediment.</title>
        <authorList>
            <person name="Vasudevan G."/>
            <person name="Joshi A.J."/>
            <person name="Hivarkar S."/>
            <person name="Lanjekar V.B."/>
            <person name="Dhakephalkar P.K."/>
            <person name="Dagar S."/>
        </authorList>
    </citation>
    <scope>NUCLEOTIDE SEQUENCE</scope>
    <source>
        <strain evidence="1">XHS1971</strain>
    </source>
</reference>
<evidence type="ECO:0000313" key="2">
    <source>
        <dbReference type="Proteomes" id="UP000224460"/>
    </source>
</evidence>
<dbReference type="EMBL" id="PEDL01000002">
    <property type="protein sequence ID" value="PHV71654.1"/>
    <property type="molecule type" value="Genomic_DNA"/>
</dbReference>